<keyword evidence="2" id="KW-1185">Reference proteome</keyword>
<gene>
    <name evidence="1" type="ORF">CASFOL_007354</name>
</gene>
<dbReference type="AlphaFoldDB" id="A0ABD3ECT7"/>
<name>A0ABD3ECT7_9LAMI</name>
<protein>
    <submittedName>
        <fullName evidence="1">Uncharacterized protein</fullName>
    </submittedName>
</protein>
<reference evidence="2" key="1">
    <citation type="journal article" date="2024" name="IScience">
        <title>Strigolactones Initiate the Formation of Haustorium-like Structures in Castilleja.</title>
        <authorList>
            <person name="Buerger M."/>
            <person name="Peterson D."/>
            <person name="Chory J."/>
        </authorList>
    </citation>
    <scope>NUCLEOTIDE SEQUENCE [LARGE SCALE GENOMIC DNA]</scope>
</reference>
<sequence>MSRRRRTWISPLWVKRLCQLTKLGFLNLPPPPRSWARRHGHDRWITSPVVVATK</sequence>
<proteinExistence type="predicted"/>
<evidence type="ECO:0000313" key="1">
    <source>
        <dbReference type="EMBL" id="KAL3650951.1"/>
    </source>
</evidence>
<evidence type="ECO:0000313" key="2">
    <source>
        <dbReference type="Proteomes" id="UP001632038"/>
    </source>
</evidence>
<organism evidence="1 2">
    <name type="scientific">Castilleja foliolosa</name>
    <dbReference type="NCBI Taxonomy" id="1961234"/>
    <lineage>
        <taxon>Eukaryota</taxon>
        <taxon>Viridiplantae</taxon>
        <taxon>Streptophyta</taxon>
        <taxon>Embryophyta</taxon>
        <taxon>Tracheophyta</taxon>
        <taxon>Spermatophyta</taxon>
        <taxon>Magnoliopsida</taxon>
        <taxon>eudicotyledons</taxon>
        <taxon>Gunneridae</taxon>
        <taxon>Pentapetalae</taxon>
        <taxon>asterids</taxon>
        <taxon>lamiids</taxon>
        <taxon>Lamiales</taxon>
        <taxon>Orobanchaceae</taxon>
        <taxon>Pedicularideae</taxon>
        <taxon>Castillejinae</taxon>
        <taxon>Castilleja</taxon>
    </lineage>
</organism>
<accession>A0ABD3ECT7</accession>
<comment type="caution">
    <text evidence="1">The sequence shown here is derived from an EMBL/GenBank/DDBJ whole genome shotgun (WGS) entry which is preliminary data.</text>
</comment>
<dbReference type="Proteomes" id="UP001632038">
    <property type="component" value="Unassembled WGS sequence"/>
</dbReference>
<dbReference type="EMBL" id="JAVIJP010000007">
    <property type="protein sequence ID" value="KAL3650951.1"/>
    <property type="molecule type" value="Genomic_DNA"/>
</dbReference>